<evidence type="ECO:0000259" key="1">
    <source>
        <dbReference type="Pfam" id="PF21906"/>
    </source>
</evidence>
<dbReference type="GO" id="GO:0016787">
    <property type="term" value="F:hydrolase activity"/>
    <property type="evidence" value="ECO:0007669"/>
    <property type="project" value="UniProtKB-KW"/>
</dbReference>
<dbReference type="InterPro" id="IPR036388">
    <property type="entry name" value="WH-like_DNA-bd_sf"/>
</dbReference>
<comment type="caution">
    <text evidence="2">The sequence shown here is derived from an EMBL/GenBank/DDBJ whole genome shotgun (WGS) entry which is preliminary data.</text>
</comment>
<dbReference type="Gene3D" id="1.10.10.10">
    <property type="entry name" value="Winged helix-like DNA-binding domain superfamily/Winged helix DNA-binding domain"/>
    <property type="match status" value="1"/>
</dbReference>
<dbReference type="Gene3D" id="3.90.79.10">
    <property type="entry name" value="Nucleoside Triphosphate Pyrophosphohydrolase"/>
    <property type="match status" value="1"/>
</dbReference>
<evidence type="ECO:0000313" key="2">
    <source>
        <dbReference type="EMBL" id="THV16050.1"/>
    </source>
</evidence>
<accession>A0A4S8NH15</accession>
<dbReference type="EMBL" id="STGW01000003">
    <property type="protein sequence ID" value="THV16050.1"/>
    <property type="molecule type" value="Genomic_DNA"/>
</dbReference>
<protein>
    <submittedName>
        <fullName evidence="2">NUDIX hydrolase</fullName>
    </submittedName>
</protein>
<reference evidence="2 3" key="1">
    <citation type="journal article" date="2009" name="Int. J. Syst. Evol. Microbiol.">
        <title>Nocardioides caeni sp. nov., isolated from wastewater.</title>
        <authorList>
            <person name="Yoon J.H."/>
            <person name="Kang S.J."/>
            <person name="Park S."/>
            <person name="Kim W."/>
            <person name="Oh T.K."/>
        </authorList>
    </citation>
    <scope>NUCLEOTIDE SEQUENCE [LARGE SCALE GENOMIC DNA]</scope>
    <source>
        <strain evidence="2 3">DSM 23134</strain>
    </source>
</reference>
<evidence type="ECO:0000313" key="3">
    <source>
        <dbReference type="Proteomes" id="UP000307087"/>
    </source>
</evidence>
<dbReference type="RefSeq" id="WP_136562145.1">
    <property type="nucleotide sequence ID" value="NZ_BAABLS010000010.1"/>
</dbReference>
<feature type="domain" description="NrtR DNA-binding winged helix" evidence="1">
    <location>
        <begin position="170"/>
        <end position="229"/>
    </location>
</feature>
<proteinExistence type="predicted"/>
<dbReference type="Pfam" id="PF21906">
    <property type="entry name" value="WHD_NrtR"/>
    <property type="match status" value="1"/>
</dbReference>
<dbReference type="InterPro" id="IPR015797">
    <property type="entry name" value="NUDIX_hydrolase-like_dom_sf"/>
</dbReference>
<dbReference type="InterPro" id="IPR036390">
    <property type="entry name" value="WH_DNA-bd_sf"/>
</dbReference>
<organism evidence="2 3">
    <name type="scientific">Nocardioides caeni</name>
    <dbReference type="NCBI Taxonomy" id="574700"/>
    <lineage>
        <taxon>Bacteria</taxon>
        <taxon>Bacillati</taxon>
        <taxon>Actinomycetota</taxon>
        <taxon>Actinomycetes</taxon>
        <taxon>Propionibacteriales</taxon>
        <taxon>Nocardioidaceae</taxon>
        <taxon>Nocardioides</taxon>
    </lineage>
</organism>
<name>A0A4S8NH15_9ACTN</name>
<dbReference type="Proteomes" id="UP000307087">
    <property type="component" value="Unassembled WGS sequence"/>
</dbReference>
<dbReference type="SUPFAM" id="SSF55811">
    <property type="entry name" value="Nudix"/>
    <property type="match status" value="1"/>
</dbReference>
<dbReference type="CDD" id="cd18873">
    <property type="entry name" value="NUDIX_NadM_like"/>
    <property type="match status" value="1"/>
</dbReference>
<dbReference type="InterPro" id="IPR054105">
    <property type="entry name" value="WHD_NrtR"/>
</dbReference>
<gene>
    <name evidence="2" type="ORF">E9934_06865</name>
</gene>
<sequence>MARPRELESFPRPGVTVDLAILTVSGPSDTNPGLRLLVQDRHDPDGRGLPGGFVREHWTIARTTADVVERKVGVTPPPGVEPRLLRVFDDPARDDRTWAISIAHSLSLREADLAGATGDLVAVTDGGRLADERPLLFDHDEIVSTAVEQLRERYEFRYRYVDVLPDPDGFLPEPFTLHQLRKVHEAVVGAELHKDNFNRRMKPFLEPLVRDGEPVRATNLRGRPATLYRRRND</sequence>
<dbReference type="OrthoDB" id="9786141at2"/>
<dbReference type="AlphaFoldDB" id="A0A4S8NH15"/>
<keyword evidence="2" id="KW-0378">Hydrolase</keyword>
<dbReference type="SUPFAM" id="SSF46785">
    <property type="entry name" value="Winged helix' DNA-binding domain"/>
    <property type="match status" value="1"/>
</dbReference>
<keyword evidence="3" id="KW-1185">Reference proteome</keyword>